<dbReference type="SUPFAM" id="SSF55718">
    <property type="entry name" value="SCP-like"/>
    <property type="match status" value="1"/>
</dbReference>
<feature type="domain" description="HTH hxlR-type" evidence="4">
    <location>
        <begin position="10"/>
        <end position="108"/>
    </location>
</feature>
<dbReference type="InterPro" id="IPR036527">
    <property type="entry name" value="SCP2_sterol-bd_dom_sf"/>
</dbReference>
<dbReference type="SUPFAM" id="SSF46785">
    <property type="entry name" value="Winged helix' DNA-binding domain"/>
    <property type="match status" value="1"/>
</dbReference>
<evidence type="ECO:0000259" key="4">
    <source>
        <dbReference type="PROSITE" id="PS51118"/>
    </source>
</evidence>
<dbReference type="PANTHER" id="PTHR33204">
    <property type="entry name" value="TRANSCRIPTIONAL REGULATOR, MARR FAMILY"/>
    <property type="match status" value="1"/>
</dbReference>
<reference evidence="5" key="2">
    <citation type="submission" date="2023-04" db="EMBL/GenBank/DDBJ databases">
        <title>'Rhodoalgimonas zhirmunskyi' gen. nov., isolated from a red alga.</title>
        <authorList>
            <person name="Nedashkovskaya O.I."/>
            <person name="Otstavnykh N.Y."/>
            <person name="Bystritskaya E.P."/>
            <person name="Balabanova L.A."/>
            <person name="Isaeva M.P."/>
        </authorList>
    </citation>
    <scope>NUCLEOTIDE SEQUENCE</scope>
    <source>
        <strain evidence="5">10Alg 79</strain>
    </source>
</reference>
<dbReference type="RefSeq" id="WP_317625795.1">
    <property type="nucleotide sequence ID" value="NZ_JANFFA010000002.1"/>
</dbReference>
<keyword evidence="6" id="KW-1185">Reference proteome</keyword>
<dbReference type="InterPro" id="IPR002577">
    <property type="entry name" value="HTH_HxlR"/>
</dbReference>
<dbReference type="PROSITE" id="PS51118">
    <property type="entry name" value="HTH_HXLR"/>
    <property type="match status" value="1"/>
</dbReference>
<dbReference type="InterPro" id="IPR036390">
    <property type="entry name" value="WH_DNA-bd_sf"/>
</dbReference>
<dbReference type="EMBL" id="JANFFA010000002">
    <property type="protein sequence ID" value="MDQ2094183.1"/>
    <property type="molecule type" value="Genomic_DNA"/>
</dbReference>
<name>A0AAJ1UAC3_9RHOB</name>
<dbReference type="Pfam" id="PF01638">
    <property type="entry name" value="HxlR"/>
    <property type="match status" value="1"/>
</dbReference>
<evidence type="ECO:0000256" key="1">
    <source>
        <dbReference type="ARBA" id="ARBA00023015"/>
    </source>
</evidence>
<dbReference type="InterPro" id="IPR036388">
    <property type="entry name" value="WH-like_DNA-bd_sf"/>
</dbReference>
<dbReference type="PANTHER" id="PTHR33204:SF18">
    <property type="entry name" value="TRANSCRIPTIONAL REGULATORY PROTEIN"/>
    <property type="match status" value="1"/>
</dbReference>
<proteinExistence type="predicted"/>
<comment type="caution">
    <text evidence="5">The sequence shown here is derived from an EMBL/GenBank/DDBJ whole genome shotgun (WGS) entry which is preliminary data.</text>
</comment>
<dbReference type="Proteomes" id="UP001227162">
    <property type="component" value="Unassembled WGS sequence"/>
</dbReference>
<gene>
    <name evidence="5" type="ORF">NOI20_08685</name>
</gene>
<evidence type="ECO:0000256" key="3">
    <source>
        <dbReference type="ARBA" id="ARBA00023163"/>
    </source>
</evidence>
<keyword evidence="2" id="KW-0238">DNA-binding</keyword>
<accession>A0AAJ1UAC3</accession>
<reference evidence="5" key="1">
    <citation type="submission" date="2022-07" db="EMBL/GenBank/DDBJ databases">
        <authorList>
            <person name="Otstavnykh N."/>
            <person name="Isaeva M."/>
            <person name="Bystritskaya E."/>
        </authorList>
    </citation>
    <scope>NUCLEOTIDE SEQUENCE</scope>
    <source>
        <strain evidence="5">10Alg 79</strain>
    </source>
</reference>
<evidence type="ECO:0000256" key="2">
    <source>
        <dbReference type="ARBA" id="ARBA00023125"/>
    </source>
</evidence>
<keyword evidence="1" id="KW-0805">Transcription regulation</keyword>
<organism evidence="5 6">
    <name type="scientific">Rhodalgimonas zhirmunskyi</name>
    <dbReference type="NCBI Taxonomy" id="2964767"/>
    <lineage>
        <taxon>Bacteria</taxon>
        <taxon>Pseudomonadati</taxon>
        <taxon>Pseudomonadota</taxon>
        <taxon>Alphaproteobacteria</taxon>
        <taxon>Rhodobacterales</taxon>
        <taxon>Roseobacteraceae</taxon>
        <taxon>Rhodalgimonas</taxon>
    </lineage>
</organism>
<evidence type="ECO:0000313" key="5">
    <source>
        <dbReference type="EMBL" id="MDQ2094183.1"/>
    </source>
</evidence>
<evidence type="ECO:0000313" key="6">
    <source>
        <dbReference type="Proteomes" id="UP001227162"/>
    </source>
</evidence>
<dbReference type="AlphaFoldDB" id="A0AAJ1UAC3"/>
<protein>
    <submittedName>
        <fullName evidence="5">Helix-turn-helix transcriptional regulator</fullName>
    </submittedName>
</protein>
<sequence length="232" mass="26031">MARGSYQQFCPVAMASEVLCTRWTMVLVRELVAGSTRFGELRRGVPRMSPTLLSQRLKDLEAAGILVRTAVTNEPGIFEYLLTPAGQDLKQIVEAFGIWGQKWIETQATLENLDPSLLMWDMRRNINPAPLPAHRTVVQFRYPELPANRSDWWLIINPNAKVEVDLCAKDPGFTVDLWVTTDLKTMTAIWLGLSRVQDAGAKLLVDGDPALIRSLNQWLGLSRFAGEKKIAV</sequence>
<dbReference type="Gene3D" id="1.10.10.10">
    <property type="entry name" value="Winged helix-like DNA-binding domain superfamily/Winged helix DNA-binding domain"/>
    <property type="match status" value="1"/>
</dbReference>
<keyword evidence="3" id="KW-0804">Transcription</keyword>
<dbReference type="GO" id="GO:0003677">
    <property type="term" value="F:DNA binding"/>
    <property type="evidence" value="ECO:0007669"/>
    <property type="project" value="UniProtKB-KW"/>
</dbReference>